<sequence>MSRLSFLAAPALALALTVPASAQESTPDTVAVPADSVVADSVMADSVAAEPVVAPDPDRAREFYEEGRAALTAQNYDEALAQFDQALLYNDAYAVAALGRGQALAQLGRLEDSRSALESAVEMAEASDAANADDVVRTTQRYLDQINGAIESRAANAAQQQQEQAAQAAASEAEATNQKVEEAIAILQANEVTEAQAIDAYALLEQARLAGYDTDQIAFYYAKALNTMNRGADAIPYAETALAQSEGQDDRSLYYIQLGIANMEAGNVDEARAAFEAIDEGQSWHSWAQHYLRELDQS</sequence>
<dbReference type="Proteomes" id="UP001267426">
    <property type="component" value="Unassembled WGS sequence"/>
</dbReference>
<keyword evidence="1" id="KW-0802">TPR repeat</keyword>
<accession>A0ABU3BR84</accession>
<evidence type="ECO:0000256" key="1">
    <source>
        <dbReference type="PROSITE-ProRule" id="PRU00339"/>
    </source>
</evidence>
<dbReference type="InterPro" id="IPR019734">
    <property type="entry name" value="TPR_rpt"/>
</dbReference>
<dbReference type="InterPro" id="IPR011990">
    <property type="entry name" value="TPR-like_helical_dom_sf"/>
</dbReference>
<dbReference type="PROSITE" id="PS50005">
    <property type="entry name" value="TPR"/>
    <property type="match status" value="1"/>
</dbReference>
<dbReference type="EMBL" id="JAVRHT010000017">
    <property type="protein sequence ID" value="MDT0631798.1"/>
    <property type="molecule type" value="Genomic_DNA"/>
</dbReference>
<protein>
    <recommendedName>
        <fullName evidence="6">Tetratricopeptide repeat-containing protein</fullName>
    </recommendedName>
</protein>
<keyword evidence="2" id="KW-0175">Coiled coil</keyword>
<dbReference type="RefSeq" id="WP_311663142.1">
    <property type="nucleotide sequence ID" value="NZ_JAVRHT010000017.1"/>
</dbReference>
<organism evidence="4 5">
    <name type="scientific">Rubrivirga litoralis</name>
    <dbReference type="NCBI Taxonomy" id="3075598"/>
    <lineage>
        <taxon>Bacteria</taxon>
        <taxon>Pseudomonadati</taxon>
        <taxon>Rhodothermota</taxon>
        <taxon>Rhodothermia</taxon>
        <taxon>Rhodothermales</taxon>
        <taxon>Rubricoccaceae</taxon>
        <taxon>Rubrivirga</taxon>
    </lineage>
</organism>
<dbReference type="SUPFAM" id="SSF48452">
    <property type="entry name" value="TPR-like"/>
    <property type="match status" value="1"/>
</dbReference>
<proteinExistence type="predicted"/>
<gene>
    <name evidence="4" type="ORF">RM540_08580</name>
</gene>
<feature type="chain" id="PRO_5047061930" description="Tetratricopeptide repeat-containing protein" evidence="3">
    <location>
        <begin position="23"/>
        <end position="298"/>
    </location>
</feature>
<name>A0ABU3BR84_9BACT</name>
<dbReference type="Gene3D" id="1.25.40.10">
    <property type="entry name" value="Tetratricopeptide repeat domain"/>
    <property type="match status" value="1"/>
</dbReference>
<reference evidence="4 5" key="1">
    <citation type="submission" date="2023-09" db="EMBL/GenBank/DDBJ databases">
        <authorList>
            <person name="Rey-Velasco X."/>
        </authorList>
    </citation>
    <scope>NUCLEOTIDE SEQUENCE [LARGE SCALE GENOMIC DNA]</scope>
    <source>
        <strain evidence="4 5">F394</strain>
    </source>
</reference>
<feature type="coiled-coil region" evidence="2">
    <location>
        <begin position="156"/>
        <end position="190"/>
    </location>
</feature>
<feature type="signal peptide" evidence="3">
    <location>
        <begin position="1"/>
        <end position="22"/>
    </location>
</feature>
<evidence type="ECO:0000313" key="4">
    <source>
        <dbReference type="EMBL" id="MDT0631798.1"/>
    </source>
</evidence>
<evidence type="ECO:0000256" key="3">
    <source>
        <dbReference type="SAM" id="SignalP"/>
    </source>
</evidence>
<evidence type="ECO:0000313" key="5">
    <source>
        <dbReference type="Proteomes" id="UP001267426"/>
    </source>
</evidence>
<keyword evidence="3" id="KW-0732">Signal</keyword>
<comment type="caution">
    <text evidence="4">The sequence shown here is derived from an EMBL/GenBank/DDBJ whole genome shotgun (WGS) entry which is preliminary data.</text>
</comment>
<evidence type="ECO:0008006" key="6">
    <source>
        <dbReference type="Google" id="ProtNLM"/>
    </source>
</evidence>
<evidence type="ECO:0000256" key="2">
    <source>
        <dbReference type="SAM" id="Coils"/>
    </source>
</evidence>
<feature type="repeat" description="TPR" evidence="1">
    <location>
        <begin position="60"/>
        <end position="93"/>
    </location>
</feature>
<dbReference type="SMART" id="SM00028">
    <property type="entry name" value="TPR"/>
    <property type="match status" value="3"/>
</dbReference>
<dbReference type="Pfam" id="PF13432">
    <property type="entry name" value="TPR_16"/>
    <property type="match status" value="2"/>
</dbReference>
<keyword evidence="5" id="KW-1185">Reference proteome</keyword>